<name>K5DK63_RHOBT</name>
<organism evidence="2 3">
    <name type="scientific">Rhodopirellula baltica SH28</name>
    <dbReference type="NCBI Taxonomy" id="993517"/>
    <lineage>
        <taxon>Bacteria</taxon>
        <taxon>Pseudomonadati</taxon>
        <taxon>Planctomycetota</taxon>
        <taxon>Planctomycetia</taxon>
        <taxon>Pirellulales</taxon>
        <taxon>Pirellulaceae</taxon>
        <taxon>Rhodopirellula</taxon>
    </lineage>
</organism>
<protein>
    <submittedName>
        <fullName evidence="2">Uncharacterized protein</fullName>
    </submittedName>
</protein>
<dbReference type="AlphaFoldDB" id="K5DK63"/>
<evidence type="ECO:0000313" key="3">
    <source>
        <dbReference type="Proteomes" id="UP000007993"/>
    </source>
</evidence>
<reference evidence="2 3" key="1">
    <citation type="journal article" date="2013" name="Mar. Genomics">
        <title>Expression of sulfatases in Rhodopirellula baltica and the diversity of sulfatases in the genus Rhodopirellula.</title>
        <authorList>
            <person name="Wegner C.E."/>
            <person name="Richter-Heitmann T."/>
            <person name="Klindworth A."/>
            <person name="Klockow C."/>
            <person name="Richter M."/>
            <person name="Achstetter T."/>
            <person name="Glockner F.O."/>
            <person name="Harder J."/>
        </authorList>
    </citation>
    <scope>NUCLEOTIDE SEQUENCE [LARGE SCALE GENOMIC DNA]</scope>
    <source>
        <strain evidence="2 3">SH28</strain>
    </source>
</reference>
<feature type="transmembrane region" description="Helical" evidence="1">
    <location>
        <begin position="12"/>
        <end position="36"/>
    </location>
</feature>
<sequence length="143" mass="16288">MALFPSDFAAKRMVCSGAIETVGTFFLVFGVLAPWLHYHQSRRQCLGWRHPNRYRRQRGTEPYESPVSGRIAMLTETMPSLENVSMISTASQNETAPSDAEITRRVMKIRSSWSVAERLRRRREADDRFADLLDALSAEHTAA</sequence>
<proteinExistence type="predicted"/>
<comment type="caution">
    <text evidence="2">The sequence shown here is derived from an EMBL/GenBank/DDBJ whole genome shotgun (WGS) entry which is preliminary data.</text>
</comment>
<dbReference type="EMBL" id="AMCW01000041">
    <property type="protein sequence ID" value="EKK02833.1"/>
    <property type="molecule type" value="Genomic_DNA"/>
</dbReference>
<gene>
    <name evidence="2" type="ORF">RBSH_01854</name>
</gene>
<keyword evidence="1" id="KW-1133">Transmembrane helix</keyword>
<keyword evidence="1" id="KW-0812">Transmembrane</keyword>
<dbReference type="Proteomes" id="UP000007993">
    <property type="component" value="Unassembled WGS sequence"/>
</dbReference>
<accession>K5DK63</accession>
<dbReference type="PATRIC" id="fig|993517.3.peg.2009"/>
<evidence type="ECO:0000313" key="2">
    <source>
        <dbReference type="EMBL" id="EKK02833.1"/>
    </source>
</evidence>
<keyword evidence="1" id="KW-0472">Membrane</keyword>
<evidence type="ECO:0000256" key="1">
    <source>
        <dbReference type="SAM" id="Phobius"/>
    </source>
</evidence>